<dbReference type="CDD" id="cd00093">
    <property type="entry name" value="HTH_XRE"/>
    <property type="match status" value="1"/>
</dbReference>
<evidence type="ECO:0000313" key="1">
    <source>
        <dbReference type="EMBL" id="HAE92956.1"/>
    </source>
</evidence>
<organism evidence="1 2">
    <name type="scientific">Hyphomonas atlantica</name>
    <dbReference type="NCBI Taxonomy" id="1280948"/>
    <lineage>
        <taxon>Bacteria</taxon>
        <taxon>Pseudomonadati</taxon>
        <taxon>Pseudomonadota</taxon>
        <taxon>Alphaproteobacteria</taxon>
        <taxon>Hyphomonadales</taxon>
        <taxon>Hyphomonadaceae</taxon>
        <taxon>Hyphomonas</taxon>
    </lineage>
</organism>
<dbReference type="EMBL" id="DMBR01000009">
    <property type="protein sequence ID" value="HAE92956.1"/>
    <property type="molecule type" value="Genomic_DNA"/>
</dbReference>
<feature type="non-terminal residue" evidence="1">
    <location>
        <position position="84"/>
    </location>
</feature>
<protein>
    <recommendedName>
        <fullName evidence="3">XRE family transcriptional regulator</fullName>
    </recommendedName>
</protein>
<dbReference type="Proteomes" id="UP000259173">
    <property type="component" value="Unassembled WGS sequence"/>
</dbReference>
<reference evidence="1 2" key="1">
    <citation type="journal article" date="2018" name="Nat. Biotechnol.">
        <title>A standardized bacterial taxonomy based on genome phylogeny substantially revises the tree of life.</title>
        <authorList>
            <person name="Parks D.H."/>
            <person name="Chuvochina M."/>
            <person name="Waite D.W."/>
            <person name="Rinke C."/>
            <person name="Skarshewski A."/>
            <person name="Chaumeil P.A."/>
            <person name="Hugenholtz P."/>
        </authorList>
    </citation>
    <scope>NUCLEOTIDE SEQUENCE [LARGE SCALE GENOMIC DNA]</scope>
    <source>
        <strain evidence="1">UBA8557</strain>
    </source>
</reference>
<dbReference type="InterPro" id="IPR001387">
    <property type="entry name" value="Cro/C1-type_HTH"/>
</dbReference>
<accession>A0A3B9KWD9</accession>
<name>A0A3B9KWD9_9PROT</name>
<proteinExistence type="predicted"/>
<dbReference type="AlphaFoldDB" id="A0A3B9KWD9"/>
<gene>
    <name evidence="1" type="ORF">DCG65_00235</name>
</gene>
<evidence type="ECO:0008006" key="3">
    <source>
        <dbReference type="Google" id="ProtNLM"/>
    </source>
</evidence>
<comment type="caution">
    <text evidence="1">The sequence shown here is derived from an EMBL/GenBank/DDBJ whole genome shotgun (WGS) entry which is preliminary data.</text>
</comment>
<sequence>MLFPELEETPPNRRMSRFLELSFEYRDSIPAELAEKLGYSRDTTVLQWMRGSAKVPLRHLSTIANFFSHDVAHVLSAWLAQECP</sequence>
<evidence type="ECO:0000313" key="2">
    <source>
        <dbReference type="Proteomes" id="UP000259173"/>
    </source>
</evidence>